<dbReference type="InterPro" id="IPR027267">
    <property type="entry name" value="AH/BAR_dom_sf"/>
</dbReference>
<dbReference type="GO" id="GO:0032266">
    <property type="term" value="F:phosphatidylinositol-3-phosphate binding"/>
    <property type="evidence" value="ECO:0007669"/>
    <property type="project" value="EnsemblFungi"/>
</dbReference>
<dbReference type="STRING" id="1064592.G0VJ53"/>
<dbReference type="InterPro" id="IPR036871">
    <property type="entry name" value="PX_dom_sf"/>
</dbReference>
<dbReference type="OrthoDB" id="9976382at2759"/>
<keyword evidence="2" id="KW-0175">Coiled coil</keyword>
<comment type="similarity">
    <text evidence="1">Belongs to the VPS17 family.</text>
</comment>
<dbReference type="InterPro" id="IPR053055">
    <property type="entry name" value="VPS17"/>
</dbReference>
<dbReference type="Proteomes" id="UP000001640">
    <property type="component" value="Chromosome 8"/>
</dbReference>
<feature type="compositionally biased region" description="Polar residues" evidence="3">
    <location>
        <begin position="446"/>
        <end position="459"/>
    </location>
</feature>
<dbReference type="OMA" id="FYLGTME"/>
<feature type="domain" description="PX" evidence="4">
    <location>
        <begin position="109"/>
        <end position="190"/>
    </location>
</feature>
<dbReference type="InParanoid" id="G0VJ53"/>
<dbReference type="RefSeq" id="XP_003677879.1">
    <property type="nucleotide sequence ID" value="XM_003677831.1"/>
</dbReference>
<sequence length="523" mass="60909">MTSTIPYDPFPEEEDNNPFSQHEREQEIQQESTPVQQDVDDNQPHSENVVNTDDHSKKEETKIAMKERINNKLKIVIKVTDVERIGKMAEKRENPIVVFDVSTNVRTFRSSTYKKRRKSYDEFKQIFKFLKGELIESFIPTLPIQYTNFGIINTEDHDKMIKNFQEWFDRVTMDPLVVRNQEFAYFIESDFGTYVPINKPTGQITGLKRRTLKQLAPPYDSVTDLAEFRPLVKSIYLLCQDIQEKLLRSNKTKKAMVRQEHAFGQGFIQLDEHNNLYKRFGKMLKAIGDVDSIIATMDMATLYDGIQWIVTDTYMIKEALTDRHLVMRELLQAQQNTKLKKDQATKSRTKRDSNPLKVGEAIENLEVASAKEEELTTQYERITENMSIERKEWLEWYDSWVKKTIKEYSLKKIEYERKKLALLERVRSDVRRADERGGLSRLGRDVTSTKGSDVSQSVEGDSWTGEIRHRSIDEVERVTHTEFDKTLEEDGLDDLESTSKVQEGQKDLLDARNAASLLGITSF</sequence>
<dbReference type="FunCoup" id="G0VJ53">
    <property type="interactions" value="98"/>
</dbReference>
<dbReference type="HOGENOM" id="CLU_028982_1_0_1"/>
<keyword evidence="6" id="KW-1185">Reference proteome</keyword>
<feature type="coiled-coil region" evidence="2">
    <location>
        <begin position="365"/>
        <end position="392"/>
    </location>
</feature>
<dbReference type="eggNOG" id="KOG2273">
    <property type="taxonomic scope" value="Eukaryota"/>
</dbReference>
<dbReference type="GO" id="GO:0005768">
    <property type="term" value="C:endosome"/>
    <property type="evidence" value="ECO:0007669"/>
    <property type="project" value="EnsemblFungi"/>
</dbReference>
<dbReference type="KEGG" id="ncs:NCAS_0H02220"/>
<dbReference type="InterPro" id="IPR014461">
    <property type="entry name" value="Retromer_complex_Vps17"/>
</dbReference>
<dbReference type="GeneID" id="96905209"/>
<dbReference type="GO" id="GO:0005829">
    <property type="term" value="C:cytosol"/>
    <property type="evidence" value="ECO:0007669"/>
    <property type="project" value="GOC"/>
</dbReference>
<dbReference type="GO" id="GO:0030905">
    <property type="term" value="C:retromer, tubulation complex"/>
    <property type="evidence" value="ECO:0007669"/>
    <property type="project" value="EnsemblFungi"/>
</dbReference>
<dbReference type="Gene3D" id="1.20.1270.60">
    <property type="entry name" value="Arfaptin homology (AH) domain/BAR domain"/>
    <property type="match status" value="1"/>
</dbReference>
<gene>
    <name evidence="5" type="primary">NCAS0H02220</name>
    <name evidence="5" type="ordered locus">NCAS_0H02220</name>
</gene>
<dbReference type="GO" id="GO:0042147">
    <property type="term" value="P:retrograde transport, endosome to Golgi"/>
    <property type="evidence" value="ECO:0007669"/>
    <property type="project" value="EnsemblFungi"/>
</dbReference>
<evidence type="ECO:0000256" key="2">
    <source>
        <dbReference type="SAM" id="Coils"/>
    </source>
</evidence>
<dbReference type="PANTHER" id="PTHR47433:SF1">
    <property type="entry name" value="VACUOLAR PROTEIN SORTING-ASSOCIATED PROTEIN 17"/>
    <property type="match status" value="1"/>
</dbReference>
<name>G0VJ53_NAUCA</name>
<organism evidence="5 6">
    <name type="scientific">Naumovozyma castellii</name>
    <name type="common">Yeast</name>
    <name type="synonym">Saccharomyces castellii</name>
    <dbReference type="NCBI Taxonomy" id="27288"/>
    <lineage>
        <taxon>Eukaryota</taxon>
        <taxon>Fungi</taxon>
        <taxon>Dikarya</taxon>
        <taxon>Ascomycota</taxon>
        <taxon>Saccharomycotina</taxon>
        <taxon>Saccharomycetes</taxon>
        <taxon>Saccharomycetales</taxon>
        <taxon>Saccharomycetaceae</taxon>
        <taxon>Naumovozyma</taxon>
    </lineage>
</organism>
<keyword evidence="1" id="KW-0813">Transport</keyword>
<evidence type="ECO:0000313" key="6">
    <source>
        <dbReference type="Proteomes" id="UP000001640"/>
    </source>
</evidence>
<dbReference type="PANTHER" id="PTHR47433">
    <property type="entry name" value="VACUOLAR PROTEIN SORTING-ASSOCIATED PROTEIN 17"/>
    <property type="match status" value="1"/>
</dbReference>
<comment type="function">
    <text evidence="1">Component of the membrane-associated retromer complex which is essential in endosome-to-Golgi retrograde transport.</text>
</comment>
<dbReference type="EMBL" id="HE576759">
    <property type="protein sequence ID" value="CCC71532.1"/>
    <property type="molecule type" value="Genomic_DNA"/>
</dbReference>
<reference evidence="5 6" key="1">
    <citation type="journal article" date="2011" name="Proc. Natl. Acad. Sci. U.S.A.">
        <title>Evolutionary erosion of yeast sex chromosomes by mating-type switching accidents.</title>
        <authorList>
            <person name="Gordon J.L."/>
            <person name="Armisen D."/>
            <person name="Proux-Wera E."/>
            <person name="Oheigeartaigh S.S."/>
            <person name="Byrne K.P."/>
            <person name="Wolfe K.H."/>
        </authorList>
    </citation>
    <scope>NUCLEOTIDE SEQUENCE [LARGE SCALE GENOMIC DNA]</scope>
    <source>
        <strain evidence="6">ATCC 76901 / BCRC 22586 / CBS 4309 / NBRC 1992 / NRRL Y-12630</strain>
    </source>
</reference>
<dbReference type="Gene3D" id="3.30.1520.10">
    <property type="entry name" value="Phox-like domain"/>
    <property type="match status" value="1"/>
</dbReference>
<evidence type="ECO:0000259" key="4">
    <source>
        <dbReference type="Pfam" id="PF00787"/>
    </source>
</evidence>
<dbReference type="InterPro" id="IPR001683">
    <property type="entry name" value="PX_dom"/>
</dbReference>
<dbReference type="AlphaFoldDB" id="G0VJ53"/>
<dbReference type="GO" id="GO:0006886">
    <property type="term" value="P:intracellular protein transport"/>
    <property type="evidence" value="ECO:0007669"/>
    <property type="project" value="TreeGrafter"/>
</dbReference>
<proteinExistence type="inferred from homology"/>
<evidence type="ECO:0000313" key="5">
    <source>
        <dbReference type="EMBL" id="CCC71532.1"/>
    </source>
</evidence>
<accession>G0VJ53</accession>
<dbReference type="GO" id="GO:0140318">
    <property type="term" value="F:protein transporter activity"/>
    <property type="evidence" value="ECO:0007669"/>
    <property type="project" value="EnsemblFungi"/>
</dbReference>
<dbReference type="SUPFAM" id="SSF64268">
    <property type="entry name" value="PX domain"/>
    <property type="match status" value="1"/>
</dbReference>
<dbReference type="Pfam" id="PF00787">
    <property type="entry name" value="PX"/>
    <property type="match status" value="1"/>
</dbReference>
<feature type="region of interest" description="Disordered" evidence="3">
    <location>
        <begin position="1"/>
        <end position="60"/>
    </location>
</feature>
<feature type="region of interest" description="Disordered" evidence="3">
    <location>
        <begin position="441"/>
        <end position="460"/>
    </location>
</feature>
<comment type="subunit">
    <text evidence="1">Component of the retromer complex.</text>
</comment>
<keyword evidence="1" id="KW-0653">Protein transport</keyword>
<protein>
    <recommendedName>
        <fullName evidence="1">Vacuolar protein sorting-associated protein 17</fullName>
    </recommendedName>
</protein>
<dbReference type="PIRSF" id="PIRSF011791">
    <property type="entry name" value="Vps17"/>
    <property type="match status" value="1"/>
</dbReference>
<evidence type="ECO:0000256" key="3">
    <source>
        <dbReference type="SAM" id="MobiDB-lite"/>
    </source>
</evidence>
<reference key="2">
    <citation type="submission" date="2011-08" db="EMBL/GenBank/DDBJ databases">
        <title>Genome sequence of Naumovozyma castellii.</title>
        <authorList>
            <person name="Gordon J.L."/>
            <person name="Armisen D."/>
            <person name="Proux-Wera E."/>
            <person name="OhEigeartaigh S.S."/>
            <person name="Byrne K.P."/>
            <person name="Wolfe K.H."/>
        </authorList>
    </citation>
    <scope>NUCLEOTIDE SEQUENCE</scope>
    <source>
        <strain>Type strain:CBS 4309</strain>
    </source>
</reference>
<evidence type="ECO:0000256" key="1">
    <source>
        <dbReference type="PIRNR" id="PIRNR011791"/>
    </source>
</evidence>